<dbReference type="RefSeq" id="WP_217857800.1">
    <property type="nucleotide sequence ID" value="NZ_JAHSTV010000010.1"/>
</dbReference>
<protein>
    <submittedName>
        <fullName evidence="1">EscE/YscE/SsaE family type III secretion system needle protein co-chaperone</fullName>
    </submittedName>
</protein>
<evidence type="ECO:0000313" key="2">
    <source>
        <dbReference type="Proteomes" id="UP000886900"/>
    </source>
</evidence>
<gene>
    <name evidence="1" type="ORF">KVG95_21090</name>
</gene>
<reference evidence="1" key="1">
    <citation type="submission" date="2021-06" db="EMBL/GenBank/DDBJ databases">
        <title>Updating the genus Pseudomonas: Description of 43 new species and partition of the Pseudomonas putida group.</title>
        <authorList>
            <person name="Girard L."/>
            <person name="Lood C."/>
            <person name="Vandamme P."/>
            <person name="Rokni-Zadeh H."/>
            <person name="Van Noort V."/>
            <person name="Hofte M."/>
            <person name="Lavigne R."/>
            <person name="De Mot R."/>
        </authorList>
    </citation>
    <scope>NUCLEOTIDE SEQUENCE</scope>
    <source>
        <strain evidence="1">SWRI79</strain>
    </source>
</reference>
<dbReference type="NCBIfam" id="TIGR02501">
    <property type="entry name" value="type_III_yscE"/>
    <property type="match status" value="1"/>
</dbReference>
<keyword evidence="2" id="KW-1185">Reference proteome</keyword>
<dbReference type="InterPro" id="IPR012671">
    <property type="entry name" value="T3SS_PscE/YscE"/>
</dbReference>
<dbReference type="Pfam" id="PF08988">
    <property type="entry name" value="T3SS_needle_E"/>
    <property type="match status" value="1"/>
</dbReference>
<evidence type="ECO:0000313" key="1">
    <source>
        <dbReference type="EMBL" id="MBV4465826.1"/>
    </source>
</evidence>
<organism evidence="1 2">
    <name type="scientific">Pseudomonas farris</name>
    <dbReference type="NCBI Taxonomy" id="2841207"/>
    <lineage>
        <taxon>Bacteria</taxon>
        <taxon>Pseudomonadati</taxon>
        <taxon>Pseudomonadota</taxon>
        <taxon>Gammaproteobacteria</taxon>
        <taxon>Pseudomonadales</taxon>
        <taxon>Pseudomonadaceae</taxon>
        <taxon>Pseudomonas</taxon>
    </lineage>
</organism>
<sequence length="74" mass="8590">MARITYLEDALHADTQGTLRDSSLNKLRQAEQQLREQLRLPQAPARYQVLEQCASACVSAAEVIEKLWYRYHSR</sequence>
<comment type="caution">
    <text evidence="1">The sequence shown here is derived from an EMBL/GenBank/DDBJ whole genome shotgun (WGS) entry which is preliminary data.</text>
</comment>
<proteinExistence type="predicted"/>
<name>A0ABS6PZC9_9PSED</name>
<accession>A0ABS6PZC9</accession>
<dbReference type="Proteomes" id="UP000886900">
    <property type="component" value="Unassembled WGS sequence"/>
</dbReference>
<dbReference type="EMBL" id="JAHSTV010000010">
    <property type="protein sequence ID" value="MBV4465826.1"/>
    <property type="molecule type" value="Genomic_DNA"/>
</dbReference>